<reference evidence="1 2" key="1">
    <citation type="submission" date="2017-09" db="EMBL/GenBank/DDBJ databases">
        <title>Large-scale bioinformatics analysis of Bacillus genomes uncovers conserved roles of natural products in bacterial physiology.</title>
        <authorList>
            <consortium name="Agbiome Team Llc"/>
            <person name="Bleich R.M."/>
            <person name="Grubbs K.J."/>
            <person name="Santa Maria K.C."/>
            <person name="Allen S.E."/>
            <person name="Farag S."/>
            <person name="Shank E.A."/>
            <person name="Bowers A."/>
        </authorList>
    </citation>
    <scope>NUCLEOTIDE SEQUENCE [LARGE SCALE GENOMIC DNA]</scope>
    <source>
        <strain evidence="1 2">AFS060060</strain>
    </source>
</reference>
<organism evidence="1 2">
    <name type="scientific">Bacillus thuringiensis</name>
    <dbReference type="NCBI Taxonomy" id="1428"/>
    <lineage>
        <taxon>Bacteria</taxon>
        <taxon>Bacillati</taxon>
        <taxon>Bacillota</taxon>
        <taxon>Bacilli</taxon>
        <taxon>Bacillales</taxon>
        <taxon>Bacillaceae</taxon>
        <taxon>Bacillus</taxon>
        <taxon>Bacillus cereus group</taxon>
    </lineage>
</organism>
<dbReference type="EMBL" id="NVDU01000003">
    <property type="protein sequence ID" value="PFV35748.1"/>
    <property type="molecule type" value="Genomic_DNA"/>
</dbReference>
<protein>
    <submittedName>
        <fullName evidence="1">Uncharacterized protein</fullName>
    </submittedName>
</protein>
<dbReference type="AlphaFoldDB" id="A0A9X7GG56"/>
<name>A0A9X7GG56_BACTU</name>
<accession>A0A9X7GG56</accession>
<dbReference type="Proteomes" id="UP000223366">
    <property type="component" value="Unassembled WGS sequence"/>
</dbReference>
<comment type="caution">
    <text evidence="1">The sequence shown here is derived from an EMBL/GenBank/DDBJ whole genome shotgun (WGS) entry which is preliminary data.</text>
</comment>
<evidence type="ECO:0000313" key="2">
    <source>
        <dbReference type="Proteomes" id="UP000223366"/>
    </source>
</evidence>
<evidence type="ECO:0000313" key="1">
    <source>
        <dbReference type="EMBL" id="PFV35748.1"/>
    </source>
</evidence>
<sequence>MGLDLQPAYEKLDQKALLYLLTDCLNRAKDSAAGNAYACNQLKQAEQITRVLGIKMEEKQPLVV</sequence>
<proteinExistence type="predicted"/>
<gene>
    <name evidence="1" type="ORF">COK99_01625</name>
</gene>
<dbReference type="RefSeq" id="WP_098685602.1">
    <property type="nucleotide sequence ID" value="NZ_NVDU01000003.1"/>
</dbReference>